<feature type="transmembrane region" description="Helical" evidence="1">
    <location>
        <begin position="7"/>
        <end position="25"/>
    </location>
</feature>
<organism evidence="2">
    <name type="scientific">Octopus bimaculoides</name>
    <name type="common">California two-spotted octopus</name>
    <dbReference type="NCBI Taxonomy" id="37653"/>
    <lineage>
        <taxon>Eukaryota</taxon>
        <taxon>Metazoa</taxon>
        <taxon>Spiralia</taxon>
        <taxon>Lophotrochozoa</taxon>
        <taxon>Mollusca</taxon>
        <taxon>Cephalopoda</taxon>
        <taxon>Coleoidea</taxon>
        <taxon>Octopodiformes</taxon>
        <taxon>Octopoda</taxon>
        <taxon>Incirrata</taxon>
        <taxon>Octopodidae</taxon>
        <taxon>Octopus</taxon>
    </lineage>
</organism>
<dbReference type="AlphaFoldDB" id="A0A0L8HTS0"/>
<keyword evidence="1" id="KW-0472">Membrane</keyword>
<sequence length="73" mass="8738">MSVFPELCMCLFFLSFFLFMLRLYLQTGVFLWSFFSHWNIQPFLPVTLCMSFNTPIMLSDPLFLTGYESRIIF</sequence>
<proteinExistence type="predicted"/>
<reference evidence="2" key="1">
    <citation type="submission" date="2015-07" db="EMBL/GenBank/DDBJ databases">
        <title>MeaNS - Measles Nucleotide Surveillance Program.</title>
        <authorList>
            <person name="Tran T."/>
            <person name="Druce J."/>
        </authorList>
    </citation>
    <scope>NUCLEOTIDE SEQUENCE</scope>
    <source>
        <strain evidence="2">UCB-OBI-ISO-001</strain>
        <tissue evidence="2">Gonad</tissue>
    </source>
</reference>
<evidence type="ECO:0000256" key="1">
    <source>
        <dbReference type="SAM" id="Phobius"/>
    </source>
</evidence>
<dbReference type="EMBL" id="KQ417301">
    <property type="protein sequence ID" value="KOF92602.1"/>
    <property type="molecule type" value="Genomic_DNA"/>
</dbReference>
<gene>
    <name evidence="2" type="ORF">OCBIM_22006191mg</name>
</gene>
<keyword evidence="1" id="KW-0812">Transmembrane</keyword>
<name>A0A0L8HTS0_OCTBM</name>
<keyword evidence="1" id="KW-1133">Transmembrane helix</keyword>
<evidence type="ECO:0000313" key="2">
    <source>
        <dbReference type="EMBL" id="KOF92602.1"/>
    </source>
</evidence>
<accession>A0A0L8HTS0</accession>
<protein>
    <submittedName>
        <fullName evidence="2">Uncharacterized protein</fullName>
    </submittedName>
</protein>